<dbReference type="PANTHER" id="PTHR37526">
    <property type="entry name" value="PROTEIN TUSB"/>
    <property type="match status" value="1"/>
</dbReference>
<sequence>MYLIVVKNGPNNSADRIKISAAKDGDKVVLIQDGVFWGLNELTTKAEVFAIKDDVEARGYSADDVTVPLITYEGFIDIVEECEKSIG</sequence>
<reference evidence="2" key="1">
    <citation type="journal article" date="2015" name="MBio">
        <title>Genome-Resolved Metagenomic Analysis Reveals Roles for Candidate Phyla and Other Microbial Community Members in Biogeochemical Transformations in Oil Reservoirs.</title>
        <authorList>
            <person name="Hu P."/>
            <person name="Tom L."/>
            <person name="Singh A."/>
            <person name="Thomas B.C."/>
            <person name="Baker B.J."/>
            <person name="Piceno Y.M."/>
            <person name="Andersen G.L."/>
            <person name="Banfield J.F."/>
        </authorList>
    </citation>
    <scope>NUCLEOTIDE SEQUENCE [LARGE SCALE GENOMIC DNA]</scope>
</reference>
<proteinExistence type="predicted"/>
<gene>
    <name evidence="1" type="ORF">XD94_0714</name>
</gene>
<dbReference type="Proteomes" id="UP000054092">
    <property type="component" value="Unassembled WGS sequence"/>
</dbReference>
<evidence type="ECO:0000313" key="1">
    <source>
        <dbReference type="EMBL" id="KUK80885.1"/>
    </source>
</evidence>
<evidence type="ECO:0000313" key="2">
    <source>
        <dbReference type="Proteomes" id="UP000054092"/>
    </source>
</evidence>
<dbReference type="EMBL" id="LGGP01000100">
    <property type="protein sequence ID" value="KUK80885.1"/>
    <property type="molecule type" value="Genomic_DNA"/>
</dbReference>
<name>A0A101HPX6_9BACT</name>
<dbReference type="InterPro" id="IPR007215">
    <property type="entry name" value="Sulphur_relay_TusB/DsrH"/>
</dbReference>
<dbReference type="NCBIfam" id="TIGR03011">
    <property type="entry name" value="sulf_tusB_dsrH"/>
    <property type="match status" value="1"/>
</dbReference>
<protein>
    <submittedName>
        <fullName evidence="1">Sulfur relay protein TusB/DsrH</fullName>
    </submittedName>
</protein>
<organism evidence="1 2">
    <name type="scientific">Mesotoga prima</name>
    <dbReference type="NCBI Taxonomy" id="1184387"/>
    <lineage>
        <taxon>Bacteria</taxon>
        <taxon>Thermotogati</taxon>
        <taxon>Thermotogota</taxon>
        <taxon>Thermotogae</taxon>
        <taxon>Kosmotogales</taxon>
        <taxon>Kosmotogaceae</taxon>
        <taxon>Mesotoga</taxon>
    </lineage>
</organism>
<dbReference type="GO" id="GO:0002143">
    <property type="term" value="P:tRNA wobble position uridine thiolation"/>
    <property type="evidence" value="ECO:0007669"/>
    <property type="project" value="InterPro"/>
</dbReference>
<dbReference type="Pfam" id="PF04077">
    <property type="entry name" value="DsrH"/>
    <property type="match status" value="1"/>
</dbReference>
<comment type="caution">
    <text evidence="1">The sequence shown here is derived from an EMBL/GenBank/DDBJ whole genome shotgun (WGS) entry which is preliminary data.</text>
</comment>
<dbReference type="AlphaFoldDB" id="A0A101HPX6"/>
<dbReference type="Gene3D" id="3.40.1260.10">
    <property type="entry name" value="DsrEFH-like"/>
    <property type="match status" value="1"/>
</dbReference>
<dbReference type="SUPFAM" id="SSF75169">
    <property type="entry name" value="DsrEFH-like"/>
    <property type="match status" value="1"/>
</dbReference>
<dbReference type="PANTHER" id="PTHR37526:SF1">
    <property type="entry name" value="PROTEIN TUSB"/>
    <property type="match status" value="1"/>
</dbReference>
<dbReference type="GO" id="GO:1990228">
    <property type="term" value="C:sulfurtransferase complex"/>
    <property type="evidence" value="ECO:0007669"/>
    <property type="project" value="TreeGrafter"/>
</dbReference>
<dbReference type="InterPro" id="IPR027396">
    <property type="entry name" value="DsrEFH-like"/>
</dbReference>
<dbReference type="PATRIC" id="fig|1184387.3.peg.1097"/>
<accession>A0A101HPX6</accession>